<keyword evidence="2" id="KW-1185">Reference proteome</keyword>
<dbReference type="RefSeq" id="WP_106193522.1">
    <property type="nucleotide sequence ID" value="NZ_PVTF01000014.1"/>
</dbReference>
<dbReference type="AlphaFoldDB" id="A0A2T0SNU7"/>
<dbReference type="OrthoDB" id="3701030at2"/>
<comment type="caution">
    <text evidence="1">The sequence shown here is derived from an EMBL/GenBank/DDBJ whole genome shotgun (WGS) entry which is preliminary data.</text>
</comment>
<dbReference type="Proteomes" id="UP000239494">
    <property type="component" value="Unassembled WGS sequence"/>
</dbReference>
<accession>A0A2T0SNU7</accession>
<name>A0A2T0SNU7_9PSEU</name>
<proteinExistence type="predicted"/>
<reference evidence="1 2" key="1">
    <citation type="submission" date="2018-03" db="EMBL/GenBank/DDBJ databases">
        <title>Genomic Encyclopedia of Archaeal and Bacterial Type Strains, Phase II (KMG-II): from individual species to whole genera.</title>
        <authorList>
            <person name="Goeker M."/>
        </authorList>
    </citation>
    <scope>NUCLEOTIDE SEQUENCE [LARGE SCALE GENOMIC DNA]</scope>
    <source>
        <strain evidence="1 2">DSM 44720</strain>
    </source>
</reference>
<organism evidence="1 2">
    <name type="scientific">Umezawaea tangerina</name>
    <dbReference type="NCBI Taxonomy" id="84725"/>
    <lineage>
        <taxon>Bacteria</taxon>
        <taxon>Bacillati</taxon>
        <taxon>Actinomycetota</taxon>
        <taxon>Actinomycetes</taxon>
        <taxon>Pseudonocardiales</taxon>
        <taxon>Pseudonocardiaceae</taxon>
        <taxon>Umezawaea</taxon>
    </lineage>
</organism>
<protein>
    <submittedName>
        <fullName evidence="1">Uncharacterized protein</fullName>
    </submittedName>
</protein>
<dbReference type="EMBL" id="PVTF01000014">
    <property type="protein sequence ID" value="PRY35089.1"/>
    <property type="molecule type" value="Genomic_DNA"/>
</dbReference>
<gene>
    <name evidence="1" type="ORF">CLV43_1147</name>
</gene>
<evidence type="ECO:0000313" key="1">
    <source>
        <dbReference type="EMBL" id="PRY35089.1"/>
    </source>
</evidence>
<sequence length="327" mass="35892">MLPPRDRIDDLALLVHPVPLPGEVDPPELLDDARDDIADRRREYADNLRAMTDDTGEDSLLVVLRAAARHRDVNDRRIRDLLAYGRHCTGTRPDYTWDALAAAAGMPYSTVRKAIDPDDVDRVRDLLGGGRAAPPTIDRHVPLRHEHLVDLATRMNSVLRPATLGPDTPPLTSIAWLTHQIISSLVDLLDPNPSADIDRAEQLHGLAAYADTIRHHAHQQWAGETEDVDLAAFTDGRAAAETHLGIAAHVEAATLTLVLPDGRTRMTVEMSPARHRDPEPEGWIRWQGDTPLAPVDGARHLAISSALTILSEVVTAALPTELRKQNG</sequence>
<evidence type="ECO:0000313" key="2">
    <source>
        <dbReference type="Proteomes" id="UP000239494"/>
    </source>
</evidence>